<dbReference type="GO" id="GO:0006313">
    <property type="term" value="P:DNA transposition"/>
    <property type="evidence" value="ECO:0007669"/>
    <property type="project" value="InterPro"/>
</dbReference>
<dbReference type="Pfam" id="PF01797">
    <property type="entry name" value="Y1_Tnp"/>
    <property type="match status" value="1"/>
</dbReference>
<feature type="domain" description="Transposase IS200-like" evidence="1">
    <location>
        <begin position="3"/>
        <end position="137"/>
    </location>
</feature>
<dbReference type="EMBL" id="LCJQ01000003">
    <property type="protein sequence ID" value="KKT82048.1"/>
    <property type="molecule type" value="Genomic_DNA"/>
</dbReference>
<evidence type="ECO:0000259" key="1">
    <source>
        <dbReference type="SMART" id="SM01321"/>
    </source>
</evidence>
<evidence type="ECO:0000313" key="2">
    <source>
        <dbReference type="EMBL" id="KKT82048.1"/>
    </source>
</evidence>
<sequence>MIVGMEFYHLINRGVDKKITFLEDSDYVRFIHDLYVFNNVNNVGPNHRFREFQSQYVRRPLVEIHAFCLMPNHYHLLVSELEDNGISLFMRKINMGYAKYFNEKYSRSGVLWQGTFKRIHIERDAHFLYVPYYIHLNPLDLTHSEWRTGNILDMTSVMENLKKYRWSSLLDYLGQKNFPSIINKEILSENLGTAKNQEKTIQQIISISDLAQGSSSIE</sequence>
<dbReference type="Gene3D" id="3.30.70.1290">
    <property type="entry name" value="Transposase IS200-like"/>
    <property type="match status" value="1"/>
</dbReference>
<organism evidence="2 3">
    <name type="scientific">Candidatus Azambacteria bacterium GW2011_GWA1_44_9</name>
    <dbReference type="NCBI Taxonomy" id="1618610"/>
    <lineage>
        <taxon>Bacteria</taxon>
        <taxon>Candidatus Azamiibacteriota</taxon>
    </lineage>
</organism>
<dbReference type="InterPro" id="IPR036515">
    <property type="entry name" value="Transposase_17_sf"/>
</dbReference>
<dbReference type="PANTHER" id="PTHR34322:SF2">
    <property type="entry name" value="TRANSPOSASE IS200-LIKE DOMAIN-CONTAINING PROTEIN"/>
    <property type="match status" value="1"/>
</dbReference>
<accession>A0A0G1KEN8</accession>
<dbReference type="Proteomes" id="UP000034595">
    <property type="component" value="Unassembled WGS sequence"/>
</dbReference>
<protein>
    <recommendedName>
        <fullName evidence="1">Transposase IS200-like domain-containing protein</fullName>
    </recommendedName>
</protein>
<dbReference type="GO" id="GO:0003677">
    <property type="term" value="F:DNA binding"/>
    <property type="evidence" value="ECO:0007669"/>
    <property type="project" value="InterPro"/>
</dbReference>
<dbReference type="SMART" id="SM01321">
    <property type="entry name" value="Y1_Tnp"/>
    <property type="match status" value="1"/>
</dbReference>
<name>A0A0G1KEN8_9BACT</name>
<gene>
    <name evidence="2" type="ORF">UW78_C0003G0008</name>
</gene>
<reference evidence="2 3" key="1">
    <citation type="journal article" date="2015" name="Nature">
        <title>rRNA introns, odd ribosomes, and small enigmatic genomes across a large radiation of phyla.</title>
        <authorList>
            <person name="Brown C.T."/>
            <person name="Hug L.A."/>
            <person name="Thomas B.C."/>
            <person name="Sharon I."/>
            <person name="Castelle C.J."/>
            <person name="Singh A."/>
            <person name="Wilkins M.J."/>
            <person name="Williams K.H."/>
            <person name="Banfield J.F."/>
        </authorList>
    </citation>
    <scope>NUCLEOTIDE SEQUENCE [LARGE SCALE GENOMIC DNA]</scope>
</reference>
<dbReference type="GO" id="GO:0004803">
    <property type="term" value="F:transposase activity"/>
    <property type="evidence" value="ECO:0007669"/>
    <property type="project" value="InterPro"/>
</dbReference>
<evidence type="ECO:0000313" key="3">
    <source>
        <dbReference type="Proteomes" id="UP000034595"/>
    </source>
</evidence>
<comment type="caution">
    <text evidence="2">The sequence shown here is derived from an EMBL/GenBank/DDBJ whole genome shotgun (WGS) entry which is preliminary data.</text>
</comment>
<dbReference type="InterPro" id="IPR002686">
    <property type="entry name" value="Transposase_17"/>
</dbReference>
<dbReference type="AlphaFoldDB" id="A0A0G1KEN8"/>
<dbReference type="SUPFAM" id="SSF143422">
    <property type="entry name" value="Transposase IS200-like"/>
    <property type="match status" value="1"/>
</dbReference>
<proteinExistence type="predicted"/>
<dbReference type="PANTHER" id="PTHR34322">
    <property type="entry name" value="TRANSPOSASE, Y1_TNP DOMAIN-CONTAINING"/>
    <property type="match status" value="1"/>
</dbReference>